<dbReference type="GO" id="GO:0005886">
    <property type="term" value="C:plasma membrane"/>
    <property type="evidence" value="ECO:0007669"/>
    <property type="project" value="UniProtKB-SubCell"/>
</dbReference>
<feature type="transmembrane region" description="Helical" evidence="8">
    <location>
        <begin position="167"/>
        <end position="187"/>
    </location>
</feature>
<comment type="similarity">
    <text evidence="8 9">Belongs to the MurJ/MviN family.</text>
</comment>
<dbReference type="NCBIfam" id="TIGR01695">
    <property type="entry name" value="murJ_mviN"/>
    <property type="match status" value="1"/>
</dbReference>
<dbReference type="AlphaFoldDB" id="A0A0M8KA72"/>
<feature type="transmembrane region" description="Helical" evidence="8">
    <location>
        <begin position="139"/>
        <end position="160"/>
    </location>
</feature>
<dbReference type="RefSeq" id="WP_054493680.1">
    <property type="nucleotide sequence ID" value="NZ_BBZA01000210.1"/>
</dbReference>
<dbReference type="InParanoid" id="A0A0M8KA72"/>
<dbReference type="GO" id="GO:0015648">
    <property type="term" value="F:lipid-linked peptidoglycan transporter activity"/>
    <property type="evidence" value="ECO:0007669"/>
    <property type="project" value="UniProtKB-UniRule"/>
</dbReference>
<keyword evidence="5 8" id="KW-0573">Peptidoglycan synthesis</keyword>
<evidence type="ECO:0000256" key="1">
    <source>
        <dbReference type="ARBA" id="ARBA00004651"/>
    </source>
</evidence>
<keyword evidence="3 8" id="KW-0812">Transmembrane</keyword>
<keyword evidence="8 9" id="KW-0961">Cell wall biogenesis/degradation</keyword>
<dbReference type="PANTHER" id="PTHR47019:SF1">
    <property type="entry name" value="LIPID II FLIPPASE MURJ"/>
    <property type="match status" value="1"/>
</dbReference>
<dbReference type="HAMAP" id="MF_02078">
    <property type="entry name" value="MurJ_MviN"/>
    <property type="match status" value="1"/>
</dbReference>
<evidence type="ECO:0000313" key="13">
    <source>
        <dbReference type="Proteomes" id="UP000050502"/>
    </source>
</evidence>
<keyword evidence="6 8" id="KW-1133">Transmembrane helix</keyword>
<comment type="function">
    <text evidence="8 9">Involved in peptidoglycan biosynthesis. Transports lipid-linked peptidoglycan precursors from the inner to the outer leaflet of the cytoplasmic membrane.</text>
</comment>
<evidence type="ECO:0000256" key="9">
    <source>
        <dbReference type="PIRNR" id="PIRNR002869"/>
    </source>
</evidence>
<feature type="transmembrane region" description="Helical" evidence="8">
    <location>
        <begin position="193"/>
        <end position="216"/>
    </location>
</feature>
<dbReference type="Proteomes" id="UP000050502">
    <property type="component" value="Unassembled WGS sequence"/>
</dbReference>
<reference evidence="10 12" key="1">
    <citation type="journal article" date="2015" name="Genome Announc.">
        <title>Draft Genome Sequence of a Heterotrophic Facultative Anaerobic Thermophilic Bacterium, Ardenticatena maritima Strain 110ST.</title>
        <authorList>
            <person name="Kawaichi S."/>
            <person name="Yoshida T."/>
            <person name="Sako Y."/>
            <person name="Nakamura R."/>
        </authorList>
    </citation>
    <scope>NUCLEOTIDE SEQUENCE [LARGE SCALE GENOMIC DNA]</scope>
    <source>
        <strain evidence="10 12">110S</strain>
    </source>
</reference>
<dbReference type="InterPro" id="IPR004268">
    <property type="entry name" value="MurJ"/>
</dbReference>
<keyword evidence="7 8" id="KW-0472">Membrane</keyword>
<feature type="transmembrane region" description="Helical" evidence="8">
    <location>
        <begin position="248"/>
        <end position="268"/>
    </location>
</feature>
<dbReference type="PIRSF" id="PIRSF002869">
    <property type="entry name" value="MviN"/>
    <property type="match status" value="1"/>
</dbReference>
<protein>
    <recommendedName>
        <fullName evidence="8">Probable lipid II flippase MurJ</fullName>
    </recommendedName>
</protein>
<proteinExistence type="inferred from homology"/>
<dbReference type="PANTHER" id="PTHR47019">
    <property type="entry name" value="LIPID II FLIPPASE MURJ"/>
    <property type="match status" value="1"/>
</dbReference>
<keyword evidence="2 8" id="KW-1003">Cell membrane</keyword>
<feature type="transmembrane region" description="Helical" evidence="8">
    <location>
        <begin position="280"/>
        <end position="304"/>
    </location>
</feature>
<feature type="transmembrane region" description="Helical" evidence="8">
    <location>
        <begin position="495"/>
        <end position="515"/>
    </location>
</feature>
<feature type="transmembrane region" description="Helical" evidence="8">
    <location>
        <begin position="93"/>
        <end position="119"/>
    </location>
</feature>
<reference evidence="11 13" key="2">
    <citation type="submission" date="2015-07" db="EMBL/GenBank/DDBJ databases">
        <title>Whole genome sequence of Ardenticatena maritima DSM 23922.</title>
        <authorList>
            <person name="Hemp J."/>
            <person name="Ward L.M."/>
            <person name="Pace L.A."/>
            <person name="Fischer W.W."/>
        </authorList>
    </citation>
    <scope>NUCLEOTIDE SEQUENCE [LARGE SCALE GENOMIC DNA]</scope>
    <source>
        <strain evidence="11 13">110S</strain>
    </source>
</reference>
<dbReference type="GO" id="GO:0071555">
    <property type="term" value="P:cell wall organization"/>
    <property type="evidence" value="ECO:0007669"/>
    <property type="project" value="UniProtKB-UniRule"/>
</dbReference>
<sequence length="530" mass="57216">MNDTTAPSTGQRVARAAIILMAAFLASRALGLLRQMVIAQQFATAPELSAYFAAFRIPDLLFNLIAGGALGSAFIPTLATYLARKDQRATWRLVSAVANWIMLIIGATTTVAAVFAPWIVATFLLRGFPPDLQLLTVRLMRIMLLSTVVFSLSGLVMATLYAHEQFFLPAIAPSLYNLGIIFGALVLAPRMGIVGLAWGVVLGALAHLLVQLPALWRLHARYTPTLGWHDPVVVPGVRETARLMAPRVLGQATVQLNFVVTTALASFLDPEAISALNYAWLILLLPQGIFAQAVATAAFPTFAAQVARHETDAMRRTLTHLLRGVLFLTLPAAVGLFVLATPIVALLLQRGAFDARSTAVVAWALLFYAPGLVGHSLFEMLTRAFYALHDTLTPVLVGTVAMLANVLLSVVLMRIIGDPADLTRGPHAGLALANTLATTAEALALLWLLRRRMGGIEGRRLLQTTVRLSLAAVGMGGLLWFALRTPPLVNLPAAWQALVGIPLGALVYLAFAYLLDAEDVRAIRRMLWRR</sequence>
<dbReference type="GO" id="GO:0008360">
    <property type="term" value="P:regulation of cell shape"/>
    <property type="evidence" value="ECO:0007669"/>
    <property type="project" value="UniProtKB-UniRule"/>
</dbReference>
<dbReference type="CDD" id="cd13123">
    <property type="entry name" value="MATE_MurJ_like"/>
    <property type="match status" value="1"/>
</dbReference>
<keyword evidence="4 8" id="KW-0133">Cell shape</keyword>
<feature type="transmembrane region" description="Helical" evidence="8">
    <location>
        <begin position="393"/>
        <end position="416"/>
    </location>
</feature>
<dbReference type="InterPro" id="IPR051050">
    <property type="entry name" value="Lipid_II_flippase_MurJ/MviN"/>
</dbReference>
<evidence type="ECO:0000313" key="12">
    <source>
        <dbReference type="Proteomes" id="UP000037784"/>
    </source>
</evidence>
<reference evidence="12" key="3">
    <citation type="submission" date="2015-08" db="EMBL/GenBank/DDBJ databases">
        <title>Draft Genome Sequence of a Heterotrophic Facultative Anaerobic Bacterium Ardenticatena maritima Strain 110S.</title>
        <authorList>
            <person name="Kawaichi S."/>
            <person name="Yoshida T."/>
            <person name="Sako Y."/>
            <person name="Nakamura R."/>
        </authorList>
    </citation>
    <scope>NUCLEOTIDE SEQUENCE [LARGE SCALE GENOMIC DNA]</scope>
    <source>
        <strain evidence="12">110S</strain>
    </source>
</reference>
<feature type="transmembrane region" description="Helical" evidence="8">
    <location>
        <begin position="428"/>
        <end position="449"/>
    </location>
</feature>
<dbReference type="Pfam" id="PF03023">
    <property type="entry name" value="MurJ"/>
    <property type="match status" value="1"/>
</dbReference>
<evidence type="ECO:0000256" key="7">
    <source>
        <dbReference type="ARBA" id="ARBA00023136"/>
    </source>
</evidence>
<evidence type="ECO:0000256" key="6">
    <source>
        <dbReference type="ARBA" id="ARBA00022989"/>
    </source>
</evidence>
<evidence type="ECO:0000256" key="2">
    <source>
        <dbReference type="ARBA" id="ARBA00022475"/>
    </source>
</evidence>
<comment type="subcellular location">
    <subcellularLocation>
        <location evidence="1 8">Cell membrane</location>
        <topology evidence="1 8">Multi-pass membrane protein</topology>
    </subcellularLocation>
</comment>
<dbReference type="Proteomes" id="UP000037784">
    <property type="component" value="Unassembled WGS sequence"/>
</dbReference>
<evidence type="ECO:0000256" key="8">
    <source>
        <dbReference type="HAMAP-Rule" id="MF_02078"/>
    </source>
</evidence>
<comment type="caution">
    <text evidence="10">The sequence shown here is derived from an EMBL/GenBank/DDBJ whole genome shotgun (WGS) entry which is preliminary data.</text>
</comment>
<evidence type="ECO:0000256" key="3">
    <source>
        <dbReference type="ARBA" id="ARBA00022692"/>
    </source>
</evidence>
<organism evidence="10 12">
    <name type="scientific">Ardenticatena maritima</name>
    <dbReference type="NCBI Taxonomy" id="872965"/>
    <lineage>
        <taxon>Bacteria</taxon>
        <taxon>Bacillati</taxon>
        <taxon>Chloroflexota</taxon>
        <taxon>Ardenticatenia</taxon>
        <taxon>Ardenticatenales</taxon>
        <taxon>Ardenticatenaceae</taxon>
        <taxon>Ardenticatena</taxon>
    </lineage>
</organism>
<dbReference type="UniPathway" id="UPA00219"/>
<dbReference type="STRING" id="872965.SE16_14510"/>
<feature type="transmembrane region" description="Helical" evidence="8">
    <location>
        <begin position="60"/>
        <end position="81"/>
    </location>
</feature>
<evidence type="ECO:0000313" key="10">
    <source>
        <dbReference type="EMBL" id="GAP63902.1"/>
    </source>
</evidence>
<dbReference type="PRINTS" id="PR01806">
    <property type="entry name" value="VIRFACTRMVIN"/>
</dbReference>
<feature type="transmembrane region" description="Helical" evidence="8">
    <location>
        <begin position="461"/>
        <end position="483"/>
    </location>
</feature>
<name>A0A0M8KA72_9CHLR</name>
<keyword evidence="12" id="KW-1185">Reference proteome</keyword>
<evidence type="ECO:0000256" key="4">
    <source>
        <dbReference type="ARBA" id="ARBA00022960"/>
    </source>
</evidence>
<feature type="transmembrane region" description="Helical" evidence="8">
    <location>
        <begin position="360"/>
        <end position="381"/>
    </location>
</feature>
<dbReference type="GO" id="GO:0009252">
    <property type="term" value="P:peptidoglycan biosynthetic process"/>
    <property type="evidence" value="ECO:0007669"/>
    <property type="project" value="UniProtKB-UniRule"/>
</dbReference>
<dbReference type="OrthoDB" id="9804143at2"/>
<dbReference type="GO" id="GO:0034204">
    <property type="term" value="P:lipid translocation"/>
    <property type="evidence" value="ECO:0007669"/>
    <property type="project" value="TreeGrafter"/>
</dbReference>
<feature type="transmembrane region" description="Helical" evidence="8">
    <location>
        <begin position="325"/>
        <end position="348"/>
    </location>
</feature>
<comment type="pathway">
    <text evidence="8">Cell wall biogenesis; peptidoglycan biosynthesis.</text>
</comment>
<evidence type="ECO:0000313" key="11">
    <source>
        <dbReference type="EMBL" id="KPL86487.1"/>
    </source>
</evidence>
<gene>
    <name evidence="8 10" type="primary">murJ</name>
    <name evidence="10" type="ORF">ARMA_2325</name>
    <name evidence="11" type="ORF">SE16_14510</name>
</gene>
<dbReference type="EMBL" id="LGKN01000009">
    <property type="protein sequence ID" value="KPL86487.1"/>
    <property type="molecule type" value="Genomic_DNA"/>
</dbReference>
<accession>A0A0M8KA72</accession>
<evidence type="ECO:0000256" key="5">
    <source>
        <dbReference type="ARBA" id="ARBA00022984"/>
    </source>
</evidence>
<feature type="transmembrane region" description="Helical" evidence="8">
    <location>
        <begin position="12"/>
        <end position="30"/>
    </location>
</feature>
<keyword evidence="8 9" id="KW-0813">Transport</keyword>
<dbReference type="EMBL" id="BBZA01000210">
    <property type="protein sequence ID" value="GAP63902.1"/>
    <property type="molecule type" value="Genomic_DNA"/>
</dbReference>